<reference evidence="4 5" key="1">
    <citation type="submission" date="2014-08" db="EMBL/GenBank/DDBJ databases">
        <title>Comparative genomics of the Paenibacillus odorifer group.</title>
        <authorList>
            <person name="den Bakker H.C."/>
            <person name="Tsai Y.-C."/>
            <person name="Martin N."/>
            <person name="Korlach J."/>
            <person name="Wiedmann M."/>
        </authorList>
    </citation>
    <scope>NUCLEOTIDE SEQUENCE [LARGE SCALE GENOMIC DNA]</scope>
    <source>
        <strain evidence="4 5">DSM 14472</strain>
    </source>
</reference>
<keyword evidence="2" id="KW-0012">Acyltransferase</keyword>
<dbReference type="GO" id="GO:0016747">
    <property type="term" value="F:acyltransferase activity, transferring groups other than amino-acyl groups"/>
    <property type="evidence" value="ECO:0007669"/>
    <property type="project" value="InterPro"/>
</dbReference>
<dbReference type="AlphaFoldDB" id="A0A089LM79"/>
<dbReference type="PANTHER" id="PTHR43420">
    <property type="entry name" value="ACETYLTRANSFERASE"/>
    <property type="match status" value="1"/>
</dbReference>
<proteinExistence type="predicted"/>
<evidence type="ECO:0000313" key="5">
    <source>
        <dbReference type="Proteomes" id="UP000029507"/>
    </source>
</evidence>
<feature type="domain" description="N-acetyltransferase" evidence="3">
    <location>
        <begin position="1"/>
        <end position="162"/>
    </location>
</feature>
<dbReference type="CDD" id="cd04301">
    <property type="entry name" value="NAT_SF"/>
    <property type="match status" value="1"/>
</dbReference>
<accession>A0A089LM79</accession>
<dbReference type="HOGENOM" id="CLU_013985_19_4_9"/>
<keyword evidence="5" id="KW-1185">Reference proteome</keyword>
<dbReference type="STRING" id="169760.PSTEL_05580"/>
<dbReference type="InterPro" id="IPR016181">
    <property type="entry name" value="Acyl_CoA_acyltransferase"/>
</dbReference>
<evidence type="ECO:0000256" key="1">
    <source>
        <dbReference type="ARBA" id="ARBA00022679"/>
    </source>
</evidence>
<sequence>MNIRVLDESDAGAYQELRLRALTLSPAAFGSTYEREAAFSMDTVRERIAPSTEKFVLGAFAESRLAAIVTFVREPGTKTSHKANLYGMYTSPEVRGHGIGKSLLLELITRAEDCEGVERLNLTVVSDNEPARRLYRSVGFQVYGVERKALKTGGIYYDEDLMVLELGQ</sequence>
<dbReference type="PROSITE" id="PS51186">
    <property type="entry name" value="GNAT"/>
    <property type="match status" value="1"/>
</dbReference>
<gene>
    <name evidence="4" type="ORF">PSTEL_05580</name>
</gene>
<evidence type="ECO:0000313" key="4">
    <source>
        <dbReference type="EMBL" id="AIQ62646.1"/>
    </source>
</evidence>
<protein>
    <submittedName>
        <fullName evidence="4">Acetyltransferase</fullName>
    </submittedName>
</protein>
<evidence type="ECO:0000259" key="3">
    <source>
        <dbReference type="PROSITE" id="PS51186"/>
    </source>
</evidence>
<organism evidence="4 5">
    <name type="scientific">Paenibacillus stellifer</name>
    <dbReference type="NCBI Taxonomy" id="169760"/>
    <lineage>
        <taxon>Bacteria</taxon>
        <taxon>Bacillati</taxon>
        <taxon>Bacillota</taxon>
        <taxon>Bacilli</taxon>
        <taxon>Bacillales</taxon>
        <taxon>Paenibacillaceae</taxon>
        <taxon>Paenibacillus</taxon>
    </lineage>
</organism>
<dbReference type="InterPro" id="IPR000182">
    <property type="entry name" value="GNAT_dom"/>
</dbReference>
<dbReference type="Gene3D" id="3.40.630.30">
    <property type="match status" value="1"/>
</dbReference>
<dbReference type="Proteomes" id="UP000029507">
    <property type="component" value="Chromosome"/>
</dbReference>
<dbReference type="SUPFAM" id="SSF55729">
    <property type="entry name" value="Acyl-CoA N-acyltransferases (Nat)"/>
    <property type="match status" value="1"/>
</dbReference>
<dbReference type="OrthoDB" id="9799092at2"/>
<dbReference type="KEGG" id="pste:PSTEL_05580"/>
<evidence type="ECO:0000256" key="2">
    <source>
        <dbReference type="ARBA" id="ARBA00023315"/>
    </source>
</evidence>
<keyword evidence="1 4" id="KW-0808">Transferase</keyword>
<dbReference type="InterPro" id="IPR050680">
    <property type="entry name" value="YpeA/RimI_acetyltransf"/>
</dbReference>
<dbReference type="Pfam" id="PF00583">
    <property type="entry name" value="Acetyltransf_1"/>
    <property type="match status" value="1"/>
</dbReference>
<name>A0A089LM79_9BACL</name>
<dbReference type="EMBL" id="CP009286">
    <property type="protein sequence ID" value="AIQ62646.1"/>
    <property type="molecule type" value="Genomic_DNA"/>
</dbReference>